<dbReference type="RefSeq" id="YP_087080.1">
    <property type="nucleotide sequence ID" value="NC_006294.1"/>
</dbReference>
<dbReference type="Proteomes" id="UP000002115">
    <property type="component" value="Segment"/>
</dbReference>
<reference evidence="1 2" key="1">
    <citation type="journal article" date="2005" name="J. Bacteriol.">
        <title>Genomic sequence and receptor for the Vibrio cholerae phage KSF-1phi: evolutionary divergence among filamentous vibriophages mediating lateral gene transfer.</title>
        <authorList>
            <person name="Faruque S.M."/>
            <person name="Bin Naser I."/>
            <person name="Fujihara K."/>
            <person name="Diraphat P."/>
            <person name="Chowdhury N."/>
            <person name="Kamruzzaman M."/>
            <person name="Qadri F."/>
            <person name="Yamasaki S."/>
            <person name="Ghosh A.N."/>
            <person name="Mekalanos J.J."/>
        </authorList>
    </citation>
    <scope>NUCLEOTIDE SEQUENCE</scope>
</reference>
<name>Q64EU8_9VIRU</name>
<sequence length="43" mass="5220">MRRRSTFNTTMCAFLMIFTKSQELRLNVNLKKIEMSFIRQPTH</sequence>
<dbReference type="EMBL" id="AY714348">
    <property type="protein sequence ID" value="AAU14806.1"/>
    <property type="molecule type" value="Genomic_DNA"/>
</dbReference>
<dbReference type="KEGG" id="vg:3031571"/>
<accession>Q64EU8</accession>
<protein>
    <submittedName>
        <fullName evidence="1">Uncharacterized protein ORF XII</fullName>
    </submittedName>
</protein>
<gene>
    <name evidence="1" type="primary">ORF XII</name>
</gene>
<organism evidence="1 2">
    <name type="scientific">Vibrio phage KSF1</name>
    <dbReference type="NCBI Taxonomy" id="292443"/>
    <lineage>
        <taxon>Viruses</taxon>
        <taxon>Monodnaviria</taxon>
        <taxon>Loebvirae</taxon>
        <taxon>Hofneiviricota</taxon>
        <taxon>Faserviricetes</taxon>
        <taxon>Tubulavirales</taxon>
        <taxon>Inoviridae</taxon>
        <taxon>Capistrivirus</taxon>
        <taxon>Capistrivirus KSF1</taxon>
    </lineage>
</organism>
<keyword evidence="2" id="KW-1185">Reference proteome</keyword>
<evidence type="ECO:0000313" key="1">
    <source>
        <dbReference type="EMBL" id="AAU14806.1"/>
    </source>
</evidence>
<evidence type="ECO:0000313" key="2">
    <source>
        <dbReference type="Proteomes" id="UP000002115"/>
    </source>
</evidence>
<proteinExistence type="predicted"/>